<gene>
    <name evidence="2" type="ORF">MCOR33_000490</name>
</gene>
<feature type="region of interest" description="Disordered" evidence="1">
    <location>
        <begin position="26"/>
        <end position="70"/>
    </location>
</feature>
<organism evidence="2 3">
    <name type="scientific">Pyricularia grisea</name>
    <name type="common">Crabgrass-specific blast fungus</name>
    <name type="synonym">Magnaporthe grisea</name>
    <dbReference type="NCBI Taxonomy" id="148305"/>
    <lineage>
        <taxon>Eukaryota</taxon>
        <taxon>Fungi</taxon>
        <taxon>Dikarya</taxon>
        <taxon>Ascomycota</taxon>
        <taxon>Pezizomycotina</taxon>
        <taxon>Sordariomycetes</taxon>
        <taxon>Sordariomycetidae</taxon>
        <taxon>Magnaporthales</taxon>
        <taxon>Pyriculariaceae</taxon>
        <taxon>Pyricularia</taxon>
    </lineage>
</organism>
<protein>
    <submittedName>
        <fullName evidence="2">Uncharacterized protein</fullName>
    </submittedName>
</protein>
<name>A0ABQ8P071_PYRGI</name>
<dbReference type="EMBL" id="JABSND010000003">
    <property type="protein sequence ID" value="KAI6304641.1"/>
    <property type="molecule type" value="Genomic_DNA"/>
</dbReference>
<reference evidence="2" key="1">
    <citation type="submission" date="2021-01" db="EMBL/GenBank/DDBJ databases">
        <title>Deciphering the adaptive evolutionary patterns associated with biogeogrpahic diversity in the finger millet blast pathogen Magnaporthe oryzae in Eastern Africa.</title>
        <authorList>
            <person name="Onyema G."/>
            <person name="Shittu T.A."/>
            <person name="Dodsworth S."/>
            <person name="Devilliers S."/>
            <person name="Muthumeenakshi S."/>
            <person name="Sreenivasaprasad S."/>
        </authorList>
    </citation>
    <scope>NUCLEOTIDE SEQUENCE</scope>
    <source>
        <strain evidence="2">D15/s37</strain>
    </source>
</reference>
<dbReference type="Proteomes" id="UP001059893">
    <property type="component" value="Unassembled WGS sequence"/>
</dbReference>
<feature type="non-terminal residue" evidence="2">
    <location>
        <position position="70"/>
    </location>
</feature>
<sequence>MGEICTVDYHGQREYGSVKQCAHRGGPGIRLGGGDEGNPKPRPAGGVSISNHCEEQEPSRGAARVVEPKI</sequence>
<evidence type="ECO:0000313" key="3">
    <source>
        <dbReference type="Proteomes" id="UP001059893"/>
    </source>
</evidence>
<accession>A0ABQ8P071</accession>
<comment type="caution">
    <text evidence="2">The sequence shown here is derived from an EMBL/GenBank/DDBJ whole genome shotgun (WGS) entry which is preliminary data.</text>
</comment>
<evidence type="ECO:0000256" key="1">
    <source>
        <dbReference type="SAM" id="MobiDB-lite"/>
    </source>
</evidence>
<proteinExistence type="predicted"/>
<keyword evidence="3" id="KW-1185">Reference proteome</keyword>
<feature type="compositionally biased region" description="Gly residues" evidence="1">
    <location>
        <begin position="26"/>
        <end position="36"/>
    </location>
</feature>
<evidence type="ECO:0000313" key="2">
    <source>
        <dbReference type="EMBL" id="KAI6304641.1"/>
    </source>
</evidence>